<dbReference type="AlphaFoldDB" id="A0A7G2EI82"/>
<accession>A0A7G2EI82</accession>
<dbReference type="GO" id="GO:0015930">
    <property type="term" value="F:glutamate synthase activity"/>
    <property type="evidence" value="ECO:0007669"/>
    <property type="project" value="InterPro"/>
</dbReference>
<evidence type="ECO:0000313" key="2">
    <source>
        <dbReference type="EMBL" id="CAD5321042.1"/>
    </source>
</evidence>
<dbReference type="Proteomes" id="UP000516314">
    <property type="component" value="Chromosome 2"/>
</dbReference>
<evidence type="ECO:0000259" key="1">
    <source>
        <dbReference type="Pfam" id="PF04898"/>
    </source>
</evidence>
<reference evidence="2 3" key="1">
    <citation type="submission" date="2020-09" db="EMBL/GenBank/DDBJ databases">
        <authorList>
            <person name="Ashkenazy H."/>
        </authorList>
    </citation>
    <scope>NUCLEOTIDE SEQUENCE [LARGE SCALE GENOMIC DNA]</scope>
    <source>
        <strain evidence="3">cv. Cdm-0</strain>
    </source>
</reference>
<dbReference type="SUPFAM" id="SSF51395">
    <property type="entry name" value="FMN-linked oxidoreductases"/>
    <property type="match status" value="1"/>
</dbReference>
<name>A0A7G2EI82_ARATH</name>
<dbReference type="EMBL" id="LR881467">
    <property type="protein sequence ID" value="CAD5321042.1"/>
    <property type="molecule type" value="Genomic_DNA"/>
</dbReference>
<organism evidence="2 3">
    <name type="scientific">Arabidopsis thaliana</name>
    <name type="common">Mouse-ear cress</name>
    <dbReference type="NCBI Taxonomy" id="3702"/>
    <lineage>
        <taxon>Eukaryota</taxon>
        <taxon>Viridiplantae</taxon>
        <taxon>Streptophyta</taxon>
        <taxon>Embryophyta</taxon>
        <taxon>Tracheophyta</taxon>
        <taxon>Spermatophyta</taxon>
        <taxon>Magnoliopsida</taxon>
        <taxon>eudicotyledons</taxon>
        <taxon>Gunneridae</taxon>
        <taxon>Pentapetalae</taxon>
        <taxon>rosids</taxon>
        <taxon>malvids</taxon>
        <taxon>Brassicales</taxon>
        <taxon>Brassicaceae</taxon>
        <taxon>Camelineae</taxon>
        <taxon>Arabidopsis</taxon>
    </lineage>
</organism>
<dbReference type="InterPro" id="IPR006982">
    <property type="entry name" value="Glu_synth_centr_N"/>
</dbReference>
<evidence type="ECO:0000313" key="3">
    <source>
        <dbReference type="Proteomes" id="UP000516314"/>
    </source>
</evidence>
<feature type="domain" description="Glutamate synthase central-N" evidence="1">
    <location>
        <begin position="44"/>
        <end position="111"/>
    </location>
</feature>
<protein>
    <submittedName>
        <fullName evidence="2">(thale cress) hypothetical protein</fullName>
    </submittedName>
</protein>
<proteinExistence type="predicted"/>
<dbReference type="Pfam" id="PF04898">
    <property type="entry name" value="Glu_syn_central"/>
    <property type="match status" value="1"/>
</dbReference>
<sequence>MGEEVWRLPQLESEIDDPSCQSVIFTLVEFYNGGKYCSLVVNFNFQKVTNPTIDPLREGLVMSLEVNIGKRGNILEVGPQNVSQVALSGPVLNERELEGLLSDPTVKISSLAHIF</sequence>
<gene>
    <name evidence="2" type="ORF">AT9943_LOCUS9130</name>
</gene>
<dbReference type="InterPro" id="IPR013785">
    <property type="entry name" value="Aldolase_TIM"/>
</dbReference>
<dbReference type="Gene3D" id="3.20.20.70">
    <property type="entry name" value="Aldolase class I"/>
    <property type="match status" value="1"/>
</dbReference>